<dbReference type="InterPro" id="IPR023631">
    <property type="entry name" value="Amidase_dom"/>
</dbReference>
<dbReference type="Pfam" id="PF01425">
    <property type="entry name" value="Amidase"/>
    <property type="match status" value="1"/>
</dbReference>
<keyword evidence="3" id="KW-0808">Transferase</keyword>
<dbReference type="InterPro" id="IPR000120">
    <property type="entry name" value="Amidase"/>
</dbReference>
<dbReference type="PANTHER" id="PTHR11895">
    <property type="entry name" value="TRANSAMIDASE"/>
    <property type="match status" value="1"/>
</dbReference>
<dbReference type="SUPFAM" id="SSF75304">
    <property type="entry name" value="Amidase signature (AS) enzymes"/>
    <property type="match status" value="1"/>
</dbReference>
<sequence>MTEPCDLSAVAARALIGAKKLSARELLDSCIRRMDAIDPAVNAMVARDDAAARKAAGEADEATARGDALGALHGLPVGIKDLENTAGLRTTYGSALYRDFVPKEDQQIVASVRKAGAIIAGKTNTPEWGAGANTRNAVYGATGNPFDPSKSAAGSSGGSGVALATGMVPLATGSDTGGSLRNPAAFNGIVGFRPTPGLVPSEKRALGWYPLPVLGPMARDVPDLCLLLSAMVSDDGADPLATTIHGKAVRRPEDFARPDAIDLASLKVGLTPDFGFAPTERVIRETFAEKTRAFSHLFHGAEEATPDCDGTDEVFEILRAVGFLAGHLDKVRDTPDMVGPNVRANVEEGLRYSALDVTRAMKQQTAIYQNWQRFFERYDVILSPAVTLSPRPWTELFPAEIDGKPTRTYFHWLALAYAVTIVGHPAISLPVGLDRNGMPFGLQIVGPRGGDAKVLAVAAALEAALAGDALTARPVPDLARLAAARPISESPNFMGFA</sequence>
<dbReference type="RefSeq" id="WP_055730467.1">
    <property type="nucleotide sequence ID" value="NZ_FUYX01000002.1"/>
</dbReference>
<reference evidence="2 4" key="1">
    <citation type="submission" date="2015-10" db="EMBL/GenBank/DDBJ databases">
        <title>Draft genome of Bosea thiooxidans.</title>
        <authorList>
            <person name="Wang X."/>
        </authorList>
    </citation>
    <scope>NUCLEOTIDE SEQUENCE [LARGE SCALE GENOMIC DNA]</scope>
    <source>
        <strain evidence="2 4">CGMCC 9174</strain>
    </source>
</reference>
<evidence type="ECO:0000313" key="5">
    <source>
        <dbReference type="Proteomes" id="UP000190130"/>
    </source>
</evidence>
<gene>
    <name evidence="2" type="ORF">ARD30_22790</name>
    <name evidence="3" type="ORF">SAMN05660750_00958</name>
</gene>
<dbReference type="InterPro" id="IPR036928">
    <property type="entry name" value="AS_sf"/>
</dbReference>
<name>A0A0Q3HZG7_9HYPH</name>
<protein>
    <submittedName>
        <fullName evidence="2">Amidase</fullName>
    </submittedName>
    <submittedName>
        <fullName evidence="3">Asp-tRNAAsn/Glu-tRNAGln amidotransferase A subunit</fullName>
    </submittedName>
</protein>
<dbReference type="Proteomes" id="UP000051562">
    <property type="component" value="Unassembled WGS sequence"/>
</dbReference>
<dbReference type="OrthoDB" id="9814821at2"/>
<evidence type="ECO:0000313" key="3">
    <source>
        <dbReference type="EMBL" id="SKB49371.1"/>
    </source>
</evidence>
<dbReference type="GO" id="GO:0016740">
    <property type="term" value="F:transferase activity"/>
    <property type="evidence" value="ECO:0007669"/>
    <property type="project" value="UniProtKB-KW"/>
</dbReference>
<evidence type="ECO:0000313" key="2">
    <source>
        <dbReference type="EMBL" id="KQK28167.1"/>
    </source>
</evidence>
<dbReference type="AlphaFoldDB" id="A0A0Q3HZG7"/>
<evidence type="ECO:0000259" key="1">
    <source>
        <dbReference type="Pfam" id="PF01425"/>
    </source>
</evidence>
<dbReference type="EMBL" id="LMAR01000080">
    <property type="protein sequence ID" value="KQK28167.1"/>
    <property type="molecule type" value="Genomic_DNA"/>
</dbReference>
<dbReference type="PANTHER" id="PTHR11895:SF76">
    <property type="entry name" value="INDOLEACETAMIDE HYDROLASE"/>
    <property type="match status" value="1"/>
</dbReference>
<proteinExistence type="predicted"/>
<organism evidence="2 4">
    <name type="scientific">Bosea thiooxidans</name>
    <dbReference type="NCBI Taxonomy" id="53254"/>
    <lineage>
        <taxon>Bacteria</taxon>
        <taxon>Pseudomonadati</taxon>
        <taxon>Pseudomonadota</taxon>
        <taxon>Alphaproteobacteria</taxon>
        <taxon>Hyphomicrobiales</taxon>
        <taxon>Boseaceae</taxon>
        <taxon>Bosea</taxon>
    </lineage>
</organism>
<dbReference type="Proteomes" id="UP000190130">
    <property type="component" value="Unassembled WGS sequence"/>
</dbReference>
<dbReference type="Gene3D" id="3.90.1300.10">
    <property type="entry name" value="Amidase signature (AS) domain"/>
    <property type="match status" value="1"/>
</dbReference>
<dbReference type="STRING" id="53254.SAMN05660750_00958"/>
<evidence type="ECO:0000313" key="4">
    <source>
        <dbReference type="Proteomes" id="UP000051562"/>
    </source>
</evidence>
<keyword evidence="4" id="KW-1185">Reference proteome</keyword>
<accession>A0A0Q3HZG7</accession>
<reference evidence="3 5" key="2">
    <citation type="submission" date="2017-02" db="EMBL/GenBank/DDBJ databases">
        <authorList>
            <person name="Peterson S.W."/>
        </authorList>
    </citation>
    <scope>NUCLEOTIDE SEQUENCE [LARGE SCALE GENOMIC DNA]</scope>
    <source>
        <strain evidence="3 5">DSM 9653</strain>
    </source>
</reference>
<dbReference type="EMBL" id="FUYX01000002">
    <property type="protein sequence ID" value="SKB49371.1"/>
    <property type="molecule type" value="Genomic_DNA"/>
</dbReference>
<feature type="domain" description="Amidase" evidence="1">
    <location>
        <begin position="25"/>
        <end position="455"/>
    </location>
</feature>